<proteinExistence type="predicted"/>
<evidence type="ECO:0000256" key="2">
    <source>
        <dbReference type="ARBA" id="ARBA00023125"/>
    </source>
</evidence>
<dbReference type="PANTHER" id="PTHR30055:SF149">
    <property type="entry name" value="TETR-FAMILY TRANSCRIPTIONAL REGULATOR"/>
    <property type="match status" value="1"/>
</dbReference>
<sequence>MPVRDTTGTARRSGRSKITPERERELYDAVLDLLREVGYDALTMDAVAARTKSSKATLYRQWGSKPQLVVAALDCCGAAPPPFEELQGENLVDSMRELARWAARDAAKDTALMRAVGQSAQNDPELARAMRETVIEPELNAFRGLLEKAVERGELAEVPPAADYLPHMFFGLLFARPAIDMIEVDEDYLVGFVDEVAVPLLGLTDTPPPTDRPTD</sequence>
<dbReference type="InterPro" id="IPR050109">
    <property type="entry name" value="HTH-type_TetR-like_transc_reg"/>
</dbReference>
<accession>A0ABR6EMG5</accession>
<name>A0ABR6EMG5_9ACTN</name>
<dbReference type="InterPro" id="IPR001647">
    <property type="entry name" value="HTH_TetR"/>
</dbReference>
<dbReference type="Pfam" id="PF00440">
    <property type="entry name" value="TetR_N"/>
    <property type="match status" value="1"/>
</dbReference>
<dbReference type="SUPFAM" id="SSF48498">
    <property type="entry name" value="Tetracyclin repressor-like, C-terminal domain"/>
    <property type="match status" value="1"/>
</dbReference>
<keyword evidence="7" id="KW-1185">Reference proteome</keyword>
<dbReference type="Gene3D" id="1.10.10.60">
    <property type="entry name" value="Homeodomain-like"/>
    <property type="match status" value="1"/>
</dbReference>
<dbReference type="InterPro" id="IPR009057">
    <property type="entry name" value="Homeodomain-like_sf"/>
</dbReference>
<feature type="DNA-binding region" description="H-T-H motif" evidence="4">
    <location>
        <begin position="43"/>
        <end position="62"/>
    </location>
</feature>
<dbReference type="PROSITE" id="PS50977">
    <property type="entry name" value="HTH_TETR_2"/>
    <property type="match status" value="1"/>
</dbReference>
<protein>
    <submittedName>
        <fullName evidence="6">TetR/AcrR family transcriptional regulator</fullName>
    </submittedName>
</protein>
<keyword evidence="1" id="KW-0805">Transcription regulation</keyword>
<dbReference type="InterPro" id="IPR036271">
    <property type="entry name" value="Tet_transcr_reg_TetR-rel_C_sf"/>
</dbReference>
<keyword evidence="3" id="KW-0804">Transcription</keyword>
<evidence type="ECO:0000256" key="1">
    <source>
        <dbReference type="ARBA" id="ARBA00023015"/>
    </source>
</evidence>
<evidence type="ECO:0000313" key="6">
    <source>
        <dbReference type="EMBL" id="MBB1245699.1"/>
    </source>
</evidence>
<keyword evidence="2 4" id="KW-0238">DNA-binding</keyword>
<dbReference type="PANTHER" id="PTHR30055">
    <property type="entry name" value="HTH-TYPE TRANSCRIPTIONAL REGULATOR RUTR"/>
    <property type="match status" value="1"/>
</dbReference>
<reference evidence="7" key="1">
    <citation type="journal article" date="2020" name="Syst. Appl. Microbiol.">
        <title>Streptomyces alkaliterrae sp. nov., isolated from an alkaline soil, and emended descriptions of Streptomyces alkaliphilus, Streptomyces calidiresistens and Streptomyces durbertensis.</title>
        <authorList>
            <person name="Swiecimska M."/>
            <person name="Golinska P."/>
            <person name="Nouioui I."/>
            <person name="Wypij M."/>
            <person name="Rai M."/>
            <person name="Sangal V."/>
            <person name="Goodfellow M."/>
        </authorList>
    </citation>
    <scope>NUCLEOTIDE SEQUENCE [LARGE SCALE GENOMIC DNA]</scope>
    <source>
        <strain evidence="7">DSM 104538</strain>
    </source>
</reference>
<dbReference type="Proteomes" id="UP000766698">
    <property type="component" value="Unassembled WGS sequence"/>
</dbReference>
<gene>
    <name evidence="6" type="ORF">GL263_19340</name>
</gene>
<dbReference type="InterPro" id="IPR011075">
    <property type="entry name" value="TetR_C"/>
</dbReference>
<comment type="caution">
    <text evidence="6">The sequence shown here is derived from an EMBL/GenBank/DDBJ whole genome shotgun (WGS) entry which is preliminary data.</text>
</comment>
<evidence type="ECO:0000313" key="7">
    <source>
        <dbReference type="Proteomes" id="UP000766698"/>
    </source>
</evidence>
<evidence type="ECO:0000256" key="3">
    <source>
        <dbReference type="ARBA" id="ARBA00023163"/>
    </source>
</evidence>
<evidence type="ECO:0000256" key="4">
    <source>
        <dbReference type="PROSITE-ProRule" id="PRU00335"/>
    </source>
</evidence>
<dbReference type="Gene3D" id="1.10.357.10">
    <property type="entry name" value="Tetracycline Repressor, domain 2"/>
    <property type="match status" value="1"/>
</dbReference>
<dbReference type="EMBL" id="WMLF01000328">
    <property type="protein sequence ID" value="MBB1245699.1"/>
    <property type="molecule type" value="Genomic_DNA"/>
</dbReference>
<feature type="domain" description="HTH tetR-type" evidence="5">
    <location>
        <begin position="20"/>
        <end position="80"/>
    </location>
</feature>
<organism evidence="6 7">
    <name type="scientific">Streptomyces durbertensis</name>
    <dbReference type="NCBI Taxonomy" id="2448886"/>
    <lineage>
        <taxon>Bacteria</taxon>
        <taxon>Bacillati</taxon>
        <taxon>Actinomycetota</taxon>
        <taxon>Actinomycetes</taxon>
        <taxon>Kitasatosporales</taxon>
        <taxon>Streptomycetaceae</taxon>
        <taxon>Streptomyces</taxon>
    </lineage>
</organism>
<dbReference type="SUPFAM" id="SSF46689">
    <property type="entry name" value="Homeodomain-like"/>
    <property type="match status" value="1"/>
</dbReference>
<dbReference type="Pfam" id="PF16859">
    <property type="entry name" value="TetR_C_11"/>
    <property type="match status" value="1"/>
</dbReference>
<evidence type="ECO:0000259" key="5">
    <source>
        <dbReference type="PROSITE" id="PS50977"/>
    </source>
</evidence>